<dbReference type="AlphaFoldDB" id="A0A8J1TG40"/>
<keyword evidence="3" id="KW-1185">Reference proteome</keyword>
<name>A0A8J1TG40_OWEFU</name>
<proteinExistence type="predicted"/>
<dbReference type="Proteomes" id="UP000749559">
    <property type="component" value="Unassembled WGS sequence"/>
</dbReference>
<reference evidence="2" key="1">
    <citation type="submission" date="2022-03" db="EMBL/GenBank/DDBJ databases">
        <authorList>
            <person name="Martin C."/>
        </authorList>
    </citation>
    <scope>NUCLEOTIDE SEQUENCE</scope>
</reference>
<organism evidence="2 3">
    <name type="scientific">Owenia fusiformis</name>
    <name type="common">Polychaete worm</name>
    <dbReference type="NCBI Taxonomy" id="6347"/>
    <lineage>
        <taxon>Eukaryota</taxon>
        <taxon>Metazoa</taxon>
        <taxon>Spiralia</taxon>
        <taxon>Lophotrochozoa</taxon>
        <taxon>Annelida</taxon>
        <taxon>Polychaeta</taxon>
        <taxon>Sedentaria</taxon>
        <taxon>Canalipalpata</taxon>
        <taxon>Sabellida</taxon>
        <taxon>Oweniida</taxon>
        <taxon>Oweniidae</taxon>
        <taxon>Owenia</taxon>
    </lineage>
</organism>
<feature type="region of interest" description="Disordered" evidence="1">
    <location>
        <begin position="202"/>
        <end position="245"/>
    </location>
</feature>
<dbReference type="EMBL" id="CAIIXF020000002">
    <property type="protein sequence ID" value="CAH1776979.1"/>
    <property type="molecule type" value="Genomic_DNA"/>
</dbReference>
<feature type="region of interest" description="Disordered" evidence="1">
    <location>
        <begin position="97"/>
        <end position="132"/>
    </location>
</feature>
<sequence length="319" mass="35091">MGSRSHNPMLTSMIQDAILKLCTQNMTFAKSLEIDGIICVSQGEQLPEIVVKMHRTIVKPPVNREQPVVSNSWTYADNTFQGNMYPQVNTLTPQTTQKDFTDQTPAPNTSYSSTPGIAENLNMTPSTSRHDTPETQLLTYEHTLPEATQVTPGGNVAKEVTNIKVEASTNKRPSITQYAVEDPPPKKQLKQEIKEEPITLDLDDEDDVGGYDEGGGVDMGDSEPGESTAGNSWMPDAADPDYTLDDSQLEGEKQTVVGPVVEYDRAASDEIMKIEEQKVPATGKKPKRGYNKYTPEQKAEMGKYAREFGSTAAAKHFSK</sequence>
<gene>
    <name evidence="2" type="ORF">OFUS_LOCUS4099</name>
</gene>
<feature type="compositionally biased region" description="Polar residues" evidence="1">
    <location>
        <begin position="97"/>
        <end position="127"/>
    </location>
</feature>
<evidence type="ECO:0000313" key="3">
    <source>
        <dbReference type="Proteomes" id="UP000749559"/>
    </source>
</evidence>
<evidence type="ECO:0000313" key="2">
    <source>
        <dbReference type="EMBL" id="CAH1776979.1"/>
    </source>
</evidence>
<feature type="non-terminal residue" evidence="2">
    <location>
        <position position="1"/>
    </location>
</feature>
<accession>A0A8J1TG40</accession>
<dbReference type="OrthoDB" id="6327333at2759"/>
<protein>
    <submittedName>
        <fullName evidence="2">Uncharacterized protein</fullName>
    </submittedName>
</protein>
<comment type="caution">
    <text evidence="2">The sequence shown here is derived from an EMBL/GenBank/DDBJ whole genome shotgun (WGS) entry which is preliminary data.</text>
</comment>
<evidence type="ECO:0000256" key="1">
    <source>
        <dbReference type="SAM" id="MobiDB-lite"/>
    </source>
</evidence>